<accession>A0A507AY87</accession>
<dbReference type="AlphaFoldDB" id="A0A507AY87"/>
<keyword evidence="3" id="KW-1185">Reference proteome</keyword>
<dbReference type="RefSeq" id="XP_030994198.1">
    <property type="nucleotide sequence ID" value="XM_031141583.1"/>
</dbReference>
<feature type="region of interest" description="Disordered" evidence="1">
    <location>
        <begin position="123"/>
        <end position="154"/>
    </location>
</feature>
<evidence type="ECO:0000313" key="2">
    <source>
        <dbReference type="EMBL" id="TPX12487.1"/>
    </source>
</evidence>
<evidence type="ECO:0000256" key="1">
    <source>
        <dbReference type="SAM" id="MobiDB-lite"/>
    </source>
</evidence>
<feature type="region of interest" description="Disordered" evidence="1">
    <location>
        <begin position="233"/>
        <end position="257"/>
    </location>
</feature>
<sequence length="377" mass="41334">MGAGPSRPPPPPRVAMKLAGTTIQIQHLPPLIRAQTKEGILGAVLARNRFLSSEARGSSSSATTETHNKLSASIARAHRDGCFRDYLVLLVEKSMFGLCTRSGVVPGPLLELARMVNPFLDRDREGAAPSDPDLSALQPLPDGRDGAPLQTSPYPTTFRVTDLELVTGEEKDLLVLLYYTHDMDGCADEAIDFISTIADRGLKEDTLARRREPFTETEIYTFWAMSYITSHLASRSSPSPSVGTTTTTTAAANPPQPLKLAPQAANQLRAESQTQVHRLFTICDMLLHDHRLDQICLLQQQLQQLPPLRRGADQVTVARVHSLARQMRKRSNSDGRDVKVWHIAYADSLVAGLRPAKPRLRWRRVLGFAAPAEAGGG</sequence>
<gene>
    <name evidence="2" type="ORF">E0L32_006899</name>
</gene>
<dbReference type="Proteomes" id="UP000319257">
    <property type="component" value="Unassembled WGS sequence"/>
</dbReference>
<organism evidence="2 3">
    <name type="scientific">Thyridium curvatum</name>
    <dbReference type="NCBI Taxonomy" id="1093900"/>
    <lineage>
        <taxon>Eukaryota</taxon>
        <taxon>Fungi</taxon>
        <taxon>Dikarya</taxon>
        <taxon>Ascomycota</taxon>
        <taxon>Pezizomycotina</taxon>
        <taxon>Sordariomycetes</taxon>
        <taxon>Sordariomycetidae</taxon>
        <taxon>Thyridiales</taxon>
        <taxon>Thyridiaceae</taxon>
        <taxon>Thyridium</taxon>
    </lineage>
</organism>
<dbReference type="OrthoDB" id="4839879at2759"/>
<name>A0A507AY87_9PEZI</name>
<dbReference type="STRING" id="1093900.A0A507AY87"/>
<dbReference type="InParanoid" id="A0A507AY87"/>
<dbReference type="GeneID" id="41974346"/>
<proteinExistence type="predicted"/>
<evidence type="ECO:0000313" key="3">
    <source>
        <dbReference type="Proteomes" id="UP000319257"/>
    </source>
</evidence>
<reference evidence="2 3" key="1">
    <citation type="submission" date="2019-06" db="EMBL/GenBank/DDBJ databases">
        <title>Draft genome sequence of the filamentous fungus Phialemoniopsis curvata isolated from diesel fuel.</title>
        <authorList>
            <person name="Varaljay V.A."/>
            <person name="Lyon W.J."/>
            <person name="Crouch A.L."/>
            <person name="Drake C.E."/>
            <person name="Hollomon J.M."/>
            <person name="Nadeau L.J."/>
            <person name="Nunn H.S."/>
            <person name="Stevenson B.S."/>
            <person name="Bojanowski C.L."/>
            <person name="Crookes-Goodson W.J."/>
        </authorList>
    </citation>
    <scope>NUCLEOTIDE SEQUENCE [LARGE SCALE GENOMIC DNA]</scope>
    <source>
        <strain evidence="2 3">D216</strain>
    </source>
</reference>
<protein>
    <submittedName>
        <fullName evidence="2">Uncharacterized protein</fullName>
    </submittedName>
</protein>
<dbReference type="EMBL" id="SKBQ01000040">
    <property type="protein sequence ID" value="TPX12487.1"/>
    <property type="molecule type" value="Genomic_DNA"/>
</dbReference>
<comment type="caution">
    <text evidence="2">The sequence shown here is derived from an EMBL/GenBank/DDBJ whole genome shotgun (WGS) entry which is preliminary data.</text>
</comment>